<comment type="caution">
    <text evidence="6">The sequence shown here is derived from an EMBL/GenBank/DDBJ whole genome shotgun (WGS) entry which is preliminary data.</text>
</comment>
<feature type="region of interest" description="Disordered" evidence="4">
    <location>
        <begin position="30"/>
        <end position="67"/>
    </location>
</feature>
<evidence type="ECO:0000256" key="1">
    <source>
        <dbReference type="ARBA" id="ARBA00004613"/>
    </source>
</evidence>
<evidence type="ECO:0000256" key="3">
    <source>
        <dbReference type="ARBA" id="ARBA00022729"/>
    </source>
</evidence>
<dbReference type="OrthoDB" id="6151330at2759"/>
<dbReference type="Pfam" id="PF06377">
    <property type="entry name" value="Adipokin_hormo"/>
    <property type="match status" value="1"/>
</dbReference>
<comment type="subcellular location">
    <subcellularLocation>
        <location evidence="1">Secreted</location>
    </subcellularLocation>
</comment>
<evidence type="ECO:0000313" key="7">
    <source>
        <dbReference type="Proteomes" id="UP000271974"/>
    </source>
</evidence>
<dbReference type="GO" id="GO:0005576">
    <property type="term" value="C:extracellular region"/>
    <property type="evidence" value="ECO:0007669"/>
    <property type="project" value="UniProtKB-SubCell"/>
</dbReference>
<feature type="signal peptide" evidence="5">
    <location>
        <begin position="1"/>
        <end position="23"/>
    </location>
</feature>
<accession>A0A3S0ZVQ7</accession>
<name>A0A3S0ZVQ7_ELYCH</name>
<evidence type="ECO:0000313" key="6">
    <source>
        <dbReference type="EMBL" id="RUS76429.1"/>
    </source>
</evidence>
<dbReference type="EMBL" id="RQTK01000662">
    <property type="protein sequence ID" value="RUS76429.1"/>
    <property type="molecule type" value="Genomic_DNA"/>
</dbReference>
<gene>
    <name evidence="6" type="ORF">EGW08_015798</name>
</gene>
<organism evidence="6 7">
    <name type="scientific">Elysia chlorotica</name>
    <name type="common">Eastern emerald elysia</name>
    <name type="synonym">Sea slug</name>
    <dbReference type="NCBI Taxonomy" id="188477"/>
    <lineage>
        <taxon>Eukaryota</taxon>
        <taxon>Metazoa</taxon>
        <taxon>Spiralia</taxon>
        <taxon>Lophotrochozoa</taxon>
        <taxon>Mollusca</taxon>
        <taxon>Gastropoda</taxon>
        <taxon>Heterobranchia</taxon>
        <taxon>Euthyneura</taxon>
        <taxon>Panpulmonata</taxon>
        <taxon>Sacoglossa</taxon>
        <taxon>Placobranchoidea</taxon>
        <taxon>Plakobranchidae</taxon>
        <taxon>Elysia</taxon>
    </lineage>
</organism>
<feature type="chain" id="PRO_5018661868" evidence="5">
    <location>
        <begin position="24"/>
        <end position="119"/>
    </location>
</feature>
<reference evidence="6 7" key="1">
    <citation type="submission" date="2019-01" db="EMBL/GenBank/DDBJ databases">
        <title>A draft genome assembly of the solar-powered sea slug Elysia chlorotica.</title>
        <authorList>
            <person name="Cai H."/>
            <person name="Li Q."/>
            <person name="Fang X."/>
            <person name="Li J."/>
            <person name="Curtis N.E."/>
            <person name="Altenburger A."/>
            <person name="Shibata T."/>
            <person name="Feng M."/>
            <person name="Maeda T."/>
            <person name="Schwartz J.A."/>
            <person name="Shigenobu S."/>
            <person name="Lundholm N."/>
            <person name="Nishiyama T."/>
            <person name="Yang H."/>
            <person name="Hasebe M."/>
            <person name="Li S."/>
            <person name="Pierce S.K."/>
            <person name="Wang J."/>
        </authorList>
    </citation>
    <scope>NUCLEOTIDE SEQUENCE [LARGE SCALE GENOMIC DNA]</scope>
    <source>
        <strain evidence="6">EC2010</strain>
        <tissue evidence="6">Whole organism of an adult</tissue>
    </source>
</reference>
<evidence type="ECO:0000256" key="5">
    <source>
        <dbReference type="SAM" id="SignalP"/>
    </source>
</evidence>
<feature type="compositionally biased region" description="Polar residues" evidence="4">
    <location>
        <begin position="40"/>
        <end position="54"/>
    </location>
</feature>
<sequence>MQYSSLLLSVLVLAALMLTSCLGQIHFSPDWQPGKRSGLASESQFSDTPYTQFPSSSSSSGSGNSGSRYDTDAIMSLFGGHMGRDVHACAEQIDYQVLLGVAKILAREANRLSSCMKGC</sequence>
<evidence type="ECO:0000256" key="4">
    <source>
        <dbReference type="SAM" id="MobiDB-lite"/>
    </source>
</evidence>
<dbReference type="AlphaFoldDB" id="A0A3S0ZVQ7"/>
<dbReference type="Proteomes" id="UP000271974">
    <property type="component" value="Unassembled WGS sequence"/>
</dbReference>
<evidence type="ECO:0000256" key="2">
    <source>
        <dbReference type="ARBA" id="ARBA00022525"/>
    </source>
</evidence>
<feature type="compositionally biased region" description="Low complexity" evidence="4">
    <location>
        <begin position="55"/>
        <end position="67"/>
    </location>
</feature>
<protein>
    <submittedName>
        <fullName evidence="6">Uncharacterized protein</fullName>
    </submittedName>
</protein>
<dbReference type="InterPro" id="IPR010475">
    <property type="entry name" value="AKH/RPCH_hormone"/>
</dbReference>
<keyword evidence="2" id="KW-0964">Secreted</keyword>
<proteinExistence type="predicted"/>
<dbReference type="GO" id="GO:0005179">
    <property type="term" value="F:hormone activity"/>
    <property type="evidence" value="ECO:0007669"/>
    <property type="project" value="InterPro"/>
</dbReference>
<keyword evidence="3 5" id="KW-0732">Signal</keyword>
<keyword evidence="7" id="KW-1185">Reference proteome</keyword>